<evidence type="ECO:0000313" key="3">
    <source>
        <dbReference type="Proteomes" id="UP001189624"/>
    </source>
</evidence>
<evidence type="ECO:0000313" key="2">
    <source>
        <dbReference type="EMBL" id="CAJ1971625.1"/>
    </source>
</evidence>
<organism evidence="2 3">
    <name type="scientific">Sphenostylis stenocarpa</name>
    <dbReference type="NCBI Taxonomy" id="92480"/>
    <lineage>
        <taxon>Eukaryota</taxon>
        <taxon>Viridiplantae</taxon>
        <taxon>Streptophyta</taxon>
        <taxon>Embryophyta</taxon>
        <taxon>Tracheophyta</taxon>
        <taxon>Spermatophyta</taxon>
        <taxon>Magnoliopsida</taxon>
        <taxon>eudicotyledons</taxon>
        <taxon>Gunneridae</taxon>
        <taxon>Pentapetalae</taxon>
        <taxon>rosids</taxon>
        <taxon>fabids</taxon>
        <taxon>Fabales</taxon>
        <taxon>Fabaceae</taxon>
        <taxon>Papilionoideae</taxon>
        <taxon>50 kb inversion clade</taxon>
        <taxon>NPAAA clade</taxon>
        <taxon>indigoferoid/millettioid clade</taxon>
        <taxon>Phaseoleae</taxon>
        <taxon>Sphenostylis</taxon>
    </lineage>
</organism>
<gene>
    <name evidence="2" type="ORF">AYBTSS11_LOCUS23626</name>
</gene>
<feature type="region of interest" description="Disordered" evidence="1">
    <location>
        <begin position="67"/>
        <end position="89"/>
    </location>
</feature>
<dbReference type="EMBL" id="OY731405">
    <property type="protein sequence ID" value="CAJ1971625.1"/>
    <property type="molecule type" value="Genomic_DNA"/>
</dbReference>
<name>A0AA86SZT6_9FABA</name>
<dbReference type="Gramene" id="rna-AYBTSS11_LOCUS23626">
    <property type="protein sequence ID" value="CAJ1971625.1"/>
    <property type="gene ID" value="gene-AYBTSS11_LOCUS23626"/>
</dbReference>
<proteinExistence type="predicted"/>
<dbReference type="AlphaFoldDB" id="A0AA86SZT6"/>
<sequence length="89" mass="10262">MREQGKAKAVSCATHCKVEMNRSNWRGEERKDEVTMDFRDTDLNAQHNVADADADADVNVDLVQMERHSKEQMSRGCYSTKEQREDAEK</sequence>
<keyword evidence="3" id="KW-1185">Reference proteome</keyword>
<evidence type="ECO:0000256" key="1">
    <source>
        <dbReference type="SAM" id="MobiDB-lite"/>
    </source>
</evidence>
<dbReference type="Proteomes" id="UP001189624">
    <property type="component" value="Chromosome 8"/>
</dbReference>
<accession>A0AA86SZT6</accession>
<protein>
    <submittedName>
        <fullName evidence="2">Uncharacterized protein</fullName>
    </submittedName>
</protein>
<reference evidence="2" key="1">
    <citation type="submission" date="2023-10" db="EMBL/GenBank/DDBJ databases">
        <authorList>
            <person name="Domelevo Entfellner J.-B."/>
        </authorList>
    </citation>
    <scope>NUCLEOTIDE SEQUENCE</scope>
</reference>